<reference evidence="1 2" key="1">
    <citation type="journal article" date="2015" name="PLoS ONE">
        <title>Diverse Virulent Pneumophages Infect Streptococcus mitis.</title>
        <authorList>
            <person name="Ouennane S."/>
            <person name="Leprohon P."/>
            <person name="Moineau S."/>
        </authorList>
    </citation>
    <scope>NUCLEOTIDE SEQUENCE [LARGE SCALE GENOMIC DNA]</scope>
</reference>
<dbReference type="EMBL" id="KJ617393">
    <property type="protein sequence ID" value="AID18046.1"/>
    <property type="molecule type" value="Genomic_DNA"/>
</dbReference>
<accession>A0A0B4MZB6</accession>
<name>A0A0B4MZB6_BPCP1</name>
<organism evidence="1 2">
    <name type="scientific">Streptococcus phage SOCP</name>
    <dbReference type="NCBI Taxonomy" id="1498213"/>
    <lineage>
        <taxon>Viruses</taxon>
        <taxon>Duplodnaviria</taxon>
        <taxon>Heunggongvirae</taxon>
        <taxon>Uroviricota</taxon>
        <taxon>Caudoviricetes</taxon>
        <taxon>Madridviridae</taxon>
        <taxon>Cepunavirus</taxon>
        <taxon>Cepunavirus Cp1</taxon>
    </lineage>
</organism>
<proteinExistence type="predicted"/>
<evidence type="ECO:0000313" key="2">
    <source>
        <dbReference type="Proteomes" id="UP000031733"/>
    </source>
</evidence>
<dbReference type="Proteomes" id="UP000031733">
    <property type="component" value="Segment"/>
</dbReference>
<evidence type="ECO:0000313" key="1">
    <source>
        <dbReference type="EMBL" id="AID18046.1"/>
    </source>
</evidence>
<sequence length="90" mass="10488">MTDLPIKCSFNATQVTFNLYKNEDGNVTITTEQVTINQRRQLPYIERYLKERFKGYLTIEVVDYEYKSYSASIPFATALEYAEEQQAEGV</sequence>
<protein>
    <submittedName>
        <fullName evidence="1">Uncharacterized protein</fullName>
    </submittedName>
</protein>